<dbReference type="PROSITE" id="PS00639">
    <property type="entry name" value="THIOL_PROTEASE_HIS"/>
    <property type="match status" value="1"/>
</dbReference>
<evidence type="ECO:0000313" key="15">
    <source>
        <dbReference type="Proteomes" id="UP001386955"/>
    </source>
</evidence>
<dbReference type="Pfam" id="PF00112">
    <property type="entry name" value="Peptidase_C1"/>
    <property type="match status" value="1"/>
</dbReference>
<feature type="chain" id="PRO_5042819715" description="Vignain" evidence="11">
    <location>
        <begin position="23"/>
        <end position="340"/>
    </location>
</feature>
<dbReference type="GO" id="GO:0006508">
    <property type="term" value="P:proteolysis"/>
    <property type="evidence" value="ECO:0007669"/>
    <property type="project" value="UniProtKB-KW"/>
</dbReference>
<evidence type="ECO:0000256" key="7">
    <source>
        <dbReference type="ARBA" id="ARBA00023157"/>
    </source>
</evidence>
<evidence type="ECO:0000256" key="9">
    <source>
        <dbReference type="ARBA" id="ARBA00069575"/>
    </source>
</evidence>
<dbReference type="InterPro" id="IPR013128">
    <property type="entry name" value="Peptidase_C1A"/>
</dbReference>
<evidence type="ECO:0000256" key="3">
    <source>
        <dbReference type="ARBA" id="ARBA00022670"/>
    </source>
</evidence>
<accession>A0AAN9S7J6</accession>
<dbReference type="EMBL" id="JAYMYS010000006">
    <property type="protein sequence ID" value="KAK7389058.1"/>
    <property type="molecule type" value="Genomic_DNA"/>
</dbReference>
<proteinExistence type="inferred from homology"/>
<dbReference type="Pfam" id="PF08246">
    <property type="entry name" value="Inhibitor_I29"/>
    <property type="match status" value="1"/>
</dbReference>
<protein>
    <recommendedName>
        <fullName evidence="9">Vignain</fullName>
    </recommendedName>
    <alternativeName>
        <fullName evidence="10">Bean endopeptidase</fullName>
    </alternativeName>
</protein>
<feature type="domain" description="Peptidase C1A papain C-terminal" evidence="12">
    <location>
        <begin position="124"/>
        <end position="339"/>
    </location>
</feature>
<name>A0AAN9S7J6_PSOTE</name>
<keyword evidence="3" id="KW-0645">Protease</keyword>
<keyword evidence="5" id="KW-0378">Hydrolase</keyword>
<evidence type="ECO:0000256" key="1">
    <source>
        <dbReference type="ARBA" id="ARBA00004319"/>
    </source>
</evidence>
<comment type="subcellular location">
    <subcellularLocation>
        <location evidence="1">Endoplasmic reticulum lumen</location>
    </subcellularLocation>
</comment>
<dbReference type="SMART" id="SM00848">
    <property type="entry name" value="Inhibitor_I29"/>
    <property type="match status" value="1"/>
</dbReference>
<dbReference type="InterPro" id="IPR039417">
    <property type="entry name" value="Peptidase_C1A_papain-like"/>
</dbReference>
<dbReference type="AlphaFoldDB" id="A0AAN9S7J6"/>
<comment type="caution">
    <text evidence="14">The sequence shown here is derived from an EMBL/GenBank/DDBJ whole genome shotgun (WGS) entry which is preliminary data.</text>
</comment>
<evidence type="ECO:0000256" key="5">
    <source>
        <dbReference type="ARBA" id="ARBA00022801"/>
    </source>
</evidence>
<dbReference type="Gene3D" id="3.90.70.10">
    <property type="entry name" value="Cysteine proteinases"/>
    <property type="match status" value="1"/>
</dbReference>
<comment type="similarity">
    <text evidence="2">Belongs to the peptidase C1 family.</text>
</comment>
<evidence type="ECO:0000259" key="12">
    <source>
        <dbReference type="SMART" id="SM00645"/>
    </source>
</evidence>
<keyword evidence="6" id="KW-0788">Thiol protease</keyword>
<feature type="domain" description="Cathepsin propeptide inhibitor" evidence="13">
    <location>
        <begin position="39"/>
        <end position="96"/>
    </location>
</feature>
<feature type="signal peptide" evidence="11">
    <location>
        <begin position="1"/>
        <end position="22"/>
    </location>
</feature>
<keyword evidence="7" id="KW-1015">Disulfide bond</keyword>
<evidence type="ECO:0000256" key="4">
    <source>
        <dbReference type="ARBA" id="ARBA00022729"/>
    </source>
</evidence>
<evidence type="ECO:0000259" key="13">
    <source>
        <dbReference type="SMART" id="SM00848"/>
    </source>
</evidence>
<sequence>MARKNLFHCVLFVLALFLGFWALNGHGSTVEDASMHVRHDQWMAEHGKVYEGHREKEFRYQIFKQNVKHIEAINNARNKSYKLGVNQFADLTDEEFKAMNNLKGHMLSKRSTTSTFKYEGVTNVPATLDWRLKGAVTPVKDQGLSCGSCWAFAAVGATEGIIELTTGKLISLSEQQLVDCDTKGYNKGCRGGFIDEAYKFIVQNHGLVTEAMYPYVGVAGICKVQSKHAASIKGYEDVPANNEKALLNAVANQPVAAAIHASDNNFRFYSGGILTGSCGTTLDHGVTIVGYGTDNGTNYWLIKNSWGQKWGEQGYMRIQRDIAFKEGMCGIAMLASYPIA</sequence>
<dbReference type="PANTHER" id="PTHR12411">
    <property type="entry name" value="CYSTEINE PROTEASE FAMILY C1-RELATED"/>
    <property type="match status" value="1"/>
</dbReference>
<reference evidence="14 15" key="1">
    <citation type="submission" date="2024-01" db="EMBL/GenBank/DDBJ databases">
        <title>The genomes of 5 underutilized Papilionoideae crops provide insights into root nodulation and disease resistanc.</title>
        <authorList>
            <person name="Jiang F."/>
        </authorList>
    </citation>
    <scope>NUCLEOTIDE SEQUENCE [LARGE SCALE GENOMIC DNA]</scope>
    <source>
        <strain evidence="14">DUOXIRENSHENG_FW03</strain>
        <tissue evidence="14">Leaves</tissue>
    </source>
</reference>
<dbReference type="PRINTS" id="PR00705">
    <property type="entry name" value="PAPAIN"/>
</dbReference>
<dbReference type="SMART" id="SM00645">
    <property type="entry name" value="Pept_C1"/>
    <property type="match status" value="1"/>
</dbReference>
<gene>
    <name evidence="14" type="ORF">VNO78_23890</name>
</gene>
<evidence type="ECO:0000256" key="8">
    <source>
        <dbReference type="ARBA" id="ARBA00023180"/>
    </source>
</evidence>
<keyword evidence="8" id="KW-0325">Glycoprotein</keyword>
<keyword evidence="15" id="KW-1185">Reference proteome</keyword>
<evidence type="ECO:0000256" key="11">
    <source>
        <dbReference type="SAM" id="SignalP"/>
    </source>
</evidence>
<dbReference type="InterPro" id="IPR025660">
    <property type="entry name" value="Pept_his_AS"/>
</dbReference>
<dbReference type="CDD" id="cd02248">
    <property type="entry name" value="Peptidase_C1A"/>
    <property type="match status" value="1"/>
</dbReference>
<organism evidence="14 15">
    <name type="scientific">Psophocarpus tetragonolobus</name>
    <name type="common">Winged bean</name>
    <name type="synonym">Dolichos tetragonolobus</name>
    <dbReference type="NCBI Taxonomy" id="3891"/>
    <lineage>
        <taxon>Eukaryota</taxon>
        <taxon>Viridiplantae</taxon>
        <taxon>Streptophyta</taxon>
        <taxon>Embryophyta</taxon>
        <taxon>Tracheophyta</taxon>
        <taxon>Spermatophyta</taxon>
        <taxon>Magnoliopsida</taxon>
        <taxon>eudicotyledons</taxon>
        <taxon>Gunneridae</taxon>
        <taxon>Pentapetalae</taxon>
        <taxon>rosids</taxon>
        <taxon>fabids</taxon>
        <taxon>Fabales</taxon>
        <taxon>Fabaceae</taxon>
        <taxon>Papilionoideae</taxon>
        <taxon>50 kb inversion clade</taxon>
        <taxon>NPAAA clade</taxon>
        <taxon>indigoferoid/millettioid clade</taxon>
        <taxon>Phaseoleae</taxon>
        <taxon>Psophocarpus</taxon>
    </lineage>
</organism>
<evidence type="ECO:0000256" key="2">
    <source>
        <dbReference type="ARBA" id="ARBA00008455"/>
    </source>
</evidence>
<evidence type="ECO:0000256" key="6">
    <source>
        <dbReference type="ARBA" id="ARBA00022807"/>
    </source>
</evidence>
<dbReference type="InterPro" id="IPR038765">
    <property type="entry name" value="Papain-like_cys_pep_sf"/>
</dbReference>
<keyword evidence="4 11" id="KW-0732">Signal</keyword>
<evidence type="ECO:0000313" key="14">
    <source>
        <dbReference type="EMBL" id="KAK7389058.1"/>
    </source>
</evidence>
<dbReference type="FunFam" id="3.90.70.10:FF:000023">
    <property type="entry name" value="Senescence-specific cysteine protease SAG39"/>
    <property type="match status" value="1"/>
</dbReference>
<dbReference type="InterPro" id="IPR000668">
    <property type="entry name" value="Peptidase_C1A_C"/>
</dbReference>
<dbReference type="Proteomes" id="UP001386955">
    <property type="component" value="Unassembled WGS sequence"/>
</dbReference>
<dbReference type="GO" id="GO:0008234">
    <property type="term" value="F:cysteine-type peptidase activity"/>
    <property type="evidence" value="ECO:0007669"/>
    <property type="project" value="UniProtKB-KW"/>
</dbReference>
<dbReference type="SUPFAM" id="SSF54001">
    <property type="entry name" value="Cysteine proteinases"/>
    <property type="match status" value="1"/>
</dbReference>
<dbReference type="GO" id="GO:0005788">
    <property type="term" value="C:endoplasmic reticulum lumen"/>
    <property type="evidence" value="ECO:0007669"/>
    <property type="project" value="UniProtKB-SubCell"/>
</dbReference>
<dbReference type="InterPro" id="IPR025661">
    <property type="entry name" value="Pept_asp_AS"/>
</dbReference>
<dbReference type="InterPro" id="IPR013201">
    <property type="entry name" value="Prot_inhib_I29"/>
</dbReference>
<dbReference type="PROSITE" id="PS00640">
    <property type="entry name" value="THIOL_PROTEASE_ASN"/>
    <property type="match status" value="1"/>
</dbReference>
<evidence type="ECO:0000256" key="10">
    <source>
        <dbReference type="ARBA" id="ARBA00080531"/>
    </source>
</evidence>